<organism evidence="9 10">
    <name type="scientific">Dendryphion nanum</name>
    <dbReference type="NCBI Taxonomy" id="256645"/>
    <lineage>
        <taxon>Eukaryota</taxon>
        <taxon>Fungi</taxon>
        <taxon>Dikarya</taxon>
        <taxon>Ascomycota</taxon>
        <taxon>Pezizomycotina</taxon>
        <taxon>Dothideomycetes</taxon>
        <taxon>Pleosporomycetidae</taxon>
        <taxon>Pleosporales</taxon>
        <taxon>Torulaceae</taxon>
        <taxon>Dendryphion</taxon>
    </lineage>
</organism>
<evidence type="ECO:0000256" key="3">
    <source>
        <dbReference type="ARBA" id="ARBA00022989"/>
    </source>
</evidence>
<evidence type="ECO:0000259" key="8">
    <source>
        <dbReference type="Pfam" id="PF20684"/>
    </source>
</evidence>
<keyword evidence="10" id="KW-1185">Reference proteome</keyword>
<dbReference type="InterPro" id="IPR052337">
    <property type="entry name" value="SAT4-like"/>
</dbReference>
<feature type="transmembrane region" description="Helical" evidence="7">
    <location>
        <begin position="249"/>
        <end position="272"/>
    </location>
</feature>
<protein>
    <recommendedName>
        <fullName evidence="8">Rhodopsin domain-containing protein</fullName>
    </recommendedName>
</protein>
<comment type="subcellular location">
    <subcellularLocation>
        <location evidence="1">Membrane</location>
        <topology evidence="1">Multi-pass membrane protein</topology>
    </subcellularLocation>
</comment>
<keyword evidence="3 7" id="KW-1133">Transmembrane helix</keyword>
<dbReference type="PANTHER" id="PTHR33048">
    <property type="entry name" value="PTH11-LIKE INTEGRAL MEMBRANE PROTEIN (AFU_ORTHOLOGUE AFUA_5G11245)"/>
    <property type="match status" value="1"/>
</dbReference>
<dbReference type="InterPro" id="IPR049326">
    <property type="entry name" value="Rhodopsin_dom_fungi"/>
</dbReference>
<dbReference type="GO" id="GO:0016020">
    <property type="term" value="C:membrane"/>
    <property type="evidence" value="ECO:0007669"/>
    <property type="project" value="UniProtKB-SubCell"/>
</dbReference>
<feature type="compositionally biased region" description="Polar residues" evidence="6">
    <location>
        <begin position="337"/>
        <end position="351"/>
    </location>
</feature>
<dbReference type="EMBL" id="JAGMWT010000018">
    <property type="protein sequence ID" value="KAH7113853.1"/>
    <property type="molecule type" value="Genomic_DNA"/>
</dbReference>
<dbReference type="OrthoDB" id="3903189at2759"/>
<comment type="caution">
    <text evidence="9">The sequence shown here is derived from an EMBL/GenBank/DDBJ whole genome shotgun (WGS) entry which is preliminary data.</text>
</comment>
<name>A0A9P9IA73_9PLEO</name>
<feature type="domain" description="Rhodopsin" evidence="8">
    <location>
        <begin position="30"/>
        <end position="272"/>
    </location>
</feature>
<comment type="similarity">
    <text evidence="5">Belongs to the SAT4 family.</text>
</comment>
<evidence type="ECO:0000256" key="1">
    <source>
        <dbReference type="ARBA" id="ARBA00004141"/>
    </source>
</evidence>
<proteinExistence type="inferred from homology"/>
<evidence type="ECO:0000256" key="6">
    <source>
        <dbReference type="SAM" id="MobiDB-lite"/>
    </source>
</evidence>
<feature type="transmembrane region" description="Helical" evidence="7">
    <location>
        <begin position="15"/>
        <end position="35"/>
    </location>
</feature>
<keyword evidence="2 7" id="KW-0812">Transmembrane</keyword>
<feature type="transmembrane region" description="Helical" evidence="7">
    <location>
        <begin position="128"/>
        <end position="149"/>
    </location>
</feature>
<feature type="compositionally biased region" description="Basic and acidic residues" evidence="6">
    <location>
        <begin position="360"/>
        <end position="375"/>
    </location>
</feature>
<dbReference type="AlphaFoldDB" id="A0A9P9IA73"/>
<feature type="transmembrane region" description="Helical" evidence="7">
    <location>
        <begin position="217"/>
        <end position="237"/>
    </location>
</feature>
<gene>
    <name evidence="9" type="ORF">B0J11DRAFT_141582</name>
</gene>
<dbReference type="Pfam" id="PF20684">
    <property type="entry name" value="Fung_rhodopsin"/>
    <property type="match status" value="1"/>
</dbReference>
<feature type="transmembrane region" description="Helical" evidence="7">
    <location>
        <begin position="86"/>
        <end position="107"/>
    </location>
</feature>
<accession>A0A9P9IA73</accession>
<sequence>MSSSSSIIPLAVESWILYAIAICVVGSRLIFRLITLGSFRNLQFDDWLMIFVLIPFTATTVAANQVNLHWDSTDPSSRVLALKMKFFLEEMQMTTTWLVKACLLILYRRIFPDITNRNLRRLMTGISVFWLVTYILNQILLPVWCHPISGYWSLTPHNGQSFPSRISPTIENKTDQHTAKCATYAPHAITTLTTSLTTTLAILIFPIPFIPTPRKLLLALLLLLGTLVLITSILSRTTLLTSPTKSTYLYWHTAEAALTIYFANLPFLSSLLTSTTAPRIRHLNSTLSLSPWPRSRLNSIVTTEIREPAYVPRPRLNSSVTIATTANEDCWSDESKAGSTPPTPSYQTLRSTDPPLELEGYWKSRRPETRGTDVDVEKLFADPNWPLRS</sequence>
<dbReference type="PANTHER" id="PTHR33048:SF47">
    <property type="entry name" value="INTEGRAL MEMBRANE PROTEIN-RELATED"/>
    <property type="match status" value="1"/>
</dbReference>
<evidence type="ECO:0000256" key="7">
    <source>
        <dbReference type="SAM" id="Phobius"/>
    </source>
</evidence>
<reference evidence="9" key="1">
    <citation type="journal article" date="2021" name="Nat. Commun.">
        <title>Genetic determinants of endophytism in the Arabidopsis root mycobiome.</title>
        <authorList>
            <person name="Mesny F."/>
            <person name="Miyauchi S."/>
            <person name="Thiergart T."/>
            <person name="Pickel B."/>
            <person name="Atanasova L."/>
            <person name="Karlsson M."/>
            <person name="Huettel B."/>
            <person name="Barry K.W."/>
            <person name="Haridas S."/>
            <person name="Chen C."/>
            <person name="Bauer D."/>
            <person name="Andreopoulos W."/>
            <person name="Pangilinan J."/>
            <person name="LaButti K."/>
            <person name="Riley R."/>
            <person name="Lipzen A."/>
            <person name="Clum A."/>
            <person name="Drula E."/>
            <person name="Henrissat B."/>
            <person name="Kohler A."/>
            <person name="Grigoriev I.V."/>
            <person name="Martin F.M."/>
            <person name="Hacquard S."/>
        </authorList>
    </citation>
    <scope>NUCLEOTIDE SEQUENCE</scope>
    <source>
        <strain evidence="9">MPI-CAGE-CH-0243</strain>
    </source>
</reference>
<evidence type="ECO:0000256" key="5">
    <source>
        <dbReference type="ARBA" id="ARBA00038359"/>
    </source>
</evidence>
<evidence type="ECO:0000313" key="9">
    <source>
        <dbReference type="EMBL" id="KAH7113853.1"/>
    </source>
</evidence>
<evidence type="ECO:0000313" key="10">
    <source>
        <dbReference type="Proteomes" id="UP000700596"/>
    </source>
</evidence>
<keyword evidence="4 7" id="KW-0472">Membrane</keyword>
<evidence type="ECO:0000256" key="4">
    <source>
        <dbReference type="ARBA" id="ARBA00023136"/>
    </source>
</evidence>
<feature type="transmembrane region" description="Helical" evidence="7">
    <location>
        <begin position="47"/>
        <end position="66"/>
    </location>
</feature>
<feature type="transmembrane region" description="Helical" evidence="7">
    <location>
        <begin position="184"/>
        <end position="205"/>
    </location>
</feature>
<dbReference type="Proteomes" id="UP000700596">
    <property type="component" value="Unassembled WGS sequence"/>
</dbReference>
<evidence type="ECO:0000256" key="2">
    <source>
        <dbReference type="ARBA" id="ARBA00022692"/>
    </source>
</evidence>
<feature type="region of interest" description="Disordered" evidence="6">
    <location>
        <begin position="331"/>
        <end position="375"/>
    </location>
</feature>